<proteinExistence type="predicted"/>
<feature type="compositionally biased region" description="Polar residues" evidence="1">
    <location>
        <begin position="374"/>
        <end position="386"/>
    </location>
</feature>
<evidence type="ECO:0000313" key="2">
    <source>
        <dbReference type="EMBL" id="CAA7262102.1"/>
    </source>
</evidence>
<sequence>MAWNNKVYCRSRSKADVAKGSCKNPVEAKAEKADRLKAGIILTARDDAAHNLAKELDVPLKSILSKVLYQTSYAKCRAVNPFNALVYVRGIEMNGDLPLGRRHPLKDIQDNVKEGLRNGSITEEDKEDALIALAESRATKATGSRSSNTAAAADGRATVARISDEIVNLSARTGTTGLALFAKGHIHDSFANRVVECGGSSAFFLDVLKIEASDVLTKFKQWIFAKDQASKRPVGLQSFKSDCCTLITKKLGAATNHTNVKMNYSNYLKSIILGLHVHLVGWPEGVPFTSPSNLTTVPVAQRLYNALTAGSCAWASLSSVQLKEYEALQAANETQAVAKTTTRKVRPDKAEDEVRDEDDEDDLPPPKKAKATARQSATDRPVSNSADPPPPPPLPITPMVPSPTIRDDPYNALYLKRKRKVRPDAGEKRPRKDRDGGEENPPPLTKKLTKSHGVPRGGGSASNGAGSAARLHRPGSEQGKRRHVAARLPFFLKSREFIIEDSEDSASEGI</sequence>
<dbReference type="EMBL" id="CACVBS010000035">
    <property type="protein sequence ID" value="CAA7262102.1"/>
    <property type="molecule type" value="Genomic_DNA"/>
</dbReference>
<feature type="region of interest" description="Disordered" evidence="1">
    <location>
        <begin position="335"/>
        <end position="483"/>
    </location>
</feature>
<evidence type="ECO:0000256" key="1">
    <source>
        <dbReference type="SAM" id="MobiDB-lite"/>
    </source>
</evidence>
<feature type="compositionally biased region" description="Acidic residues" evidence="1">
    <location>
        <begin position="350"/>
        <end position="363"/>
    </location>
</feature>
<gene>
    <name evidence="2" type="ORF">AAE3_LOCUS4321</name>
</gene>
<reference evidence="2 3" key="1">
    <citation type="submission" date="2020-01" db="EMBL/GenBank/DDBJ databases">
        <authorList>
            <person name="Gupta K D."/>
        </authorList>
    </citation>
    <scope>NUCLEOTIDE SEQUENCE [LARGE SCALE GENOMIC DNA]</scope>
</reference>
<organism evidence="2 3">
    <name type="scientific">Cyclocybe aegerita</name>
    <name type="common">Black poplar mushroom</name>
    <name type="synonym">Agrocybe aegerita</name>
    <dbReference type="NCBI Taxonomy" id="1973307"/>
    <lineage>
        <taxon>Eukaryota</taxon>
        <taxon>Fungi</taxon>
        <taxon>Dikarya</taxon>
        <taxon>Basidiomycota</taxon>
        <taxon>Agaricomycotina</taxon>
        <taxon>Agaricomycetes</taxon>
        <taxon>Agaricomycetidae</taxon>
        <taxon>Agaricales</taxon>
        <taxon>Agaricineae</taxon>
        <taxon>Bolbitiaceae</taxon>
        <taxon>Cyclocybe</taxon>
    </lineage>
</organism>
<feature type="compositionally biased region" description="Pro residues" evidence="1">
    <location>
        <begin position="387"/>
        <end position="401"/>
    </location>
</feature>
<name>A0A8S0WPE9_CYCAE</name>
<comment type="caution">
    <text evidence="2">The sequence shown here is derived from an EMBL/GenBank/DDBJ whole genome shotgun (WGS) entry which is preliminary data.</text>
</comment>
<protein>
    <submittedName>
        <fullName evidence="2">Uncharacterized protein</fullName>
    </submittedName>
</protein>
<dbReference type="AlphaFoldDB" id="A0A8S0WPE9"/>
<dbReference type="Proteomes" id="UP000467700">
    <property type="component" value="Unassembled WGS sequence"/>
</dbReference>
<keyword evidence="3" id="KW-1185">Reference proteome</keyword>
<dbReference type="OrthoDB" id="3253416at2759"/>
<evidence type="ECO:0000313" key="3">
    <source>
        <dbReference type="Proteomes" id="UP000467700"/>
    </source>
</evidence>
<feature type="compositionally biased region" description="Basic and acidic residues" evidence="1">
    <location>
        <begin position="422"/>
        <end position="437"/>
    </location>
</feature>
<accession>A0A8S0WPE9</accession>